<dbReference type="InterPro" id="IPR036890">
    <property type="entry name" value="HATPase_C_sf"/>
</dbReference>
<dbReference type="SUPFAM" id="SSF55874">
    <property type="entry name" value="ATPase domain of HSP90 chaperone/DNA topoisomerase II/histidine kinase"/>
    <property type="match status" value="1"/>
</dbReference>
<feature type="transmembrane region" description="Helical" evidence="10">
    <location>
        <begin position="129"/>
        <end position="154"/>
    </location>
</feature>
<evidence type="ECO:0000256" key="10">
    <source>
        <dbReference type="SAM" id="Phobius"/>
    </source>
</evidence>
<dbReference type="CDD" id="cd16917">
    <property type="entry name" value="HATPase_UhpB-NarQ-NarX-like"/>
    <property type="match status" value="1"/>
</dbReference>
<gene>
    <name evidence="12" type="ORF">GCM10009802_55330</name>
</gene>
<keyword evidence="10" id="KW-0472">Membrane</keyword>
<dbReference type="InterPro" id="IPR011712">
    <property type="entry name" value="Sig_transdc_His_kin_sub3_dim/P"/>
</dbReference>
<dbReference type="InterPro" id="IPR050482">
    <property type="entry name" value="Sensor_HK_TwoCompSys"/>
</dbReference>
<keyword evidence="6 12" id="KW-0418">Kinase</keyword>
<evidence type="ECO:0000256" key="5">
    <source>
        <dbReference type="ARBA" id="ARBA00022741"/>
    </source>
</evidence>
<dbReference type="InterPro" id="IPR003594">
    <property type="entry name" value="HATPase_dom"/>
</dbReference>
<evidence type="ECO:0000256" key="3">
    <source>
        <dbReference type="ARBA" id="ARBA00022553"/>
    </source>
</evidence>
<evidence type="ECO:0000256" key="9">
    <source>
        <dbReference type="SAM" id="MobiDB-lite"/>
    </source>
</evidence>
<keyword evidence="13" id="KW-1185">Reference proteome</keyword>
<accession>A0ABN1ZJV7</accession>
<dbReference type="EC" id="2.7.13.3" evidence="2"/>
<feature type="transmembrane region" description="Helical" evidence="10">
    <location>
        <begin position="66"/>
        <end position="84"/>
    </location>
</feature>
<dbReference type="Gene3D" id="3.30.565.10">
    <property type="entry name" value="Histidine kinase-like ATPase, C-terminal domain"/>
    <property type="match status" value="1"/>
</dbReference>
<comment type="caution">
    <text evidence="12">The sequence shown here is derived from an EMBL/GenBank/DDBJ whole genome shotgun (WGS) entry which is preliminary data.</text>
</comment>
<evidence type="ECO:0000313" key="12">
    <source>
        <dbReference type="EMBL" id="GAA1500210.1"/>
    </source>
</evidence>
<evidence type="ECO:0000313" key="13">
    <source>
        <dbReference type="Proteomes" id="UP001500443"/>
    </source>
</evidence>
<keyword evidence="3" id="KW-0597">Phosphoprotein</keyword>
<name>A0ABN1ZJV7_9ACTN</name>
<protein>
    <recommendedName>
        <fullName evidence="2">histidine kinase</fullName>
        <ecNumber evidence="2">2.7.13.3</ecNumber>
    </recommendedName>
</protein>
<evidence type="ECO:0000256" key="7">
    <source>
        <dbReference type="ARBA" id="ARBA00022840"/>
    </source>
</evidence>
<proteinExistence type="predicted"/>
<dbReference type="EMBL" id="BAAAPF010000271">
    <property type="protein sequence ID" value="GAA1500210.1"/>
    <property type="molecule type" value="Genomic_DNA"/>
</dbReference>
<dbReference type="InterPro" id="IPR005467">
    <property type="entry name" value="His_kinase_dom"/>
</dbReference>
<evidence type="ECO:0000259" key="11">
    <source>
        <dbReference type="PROSITE" id="PS50109"/>
    </source>
</evidence>
<evidence type="ECO:0000256" key="4">
    <source>
        <dbReference type="ARBA" id="ARBA00022679"/>
    </source>
</evidence>
<keyword evidence="5" id="KW-0547">Nucleotide-binding</keyword>
<organism evidence="12 13">
    <name type="scientific">Streptomyces synnematoformans</name>
    <dbReference type="NCBI Taxonomy" id="415721"/>
    <lineage>
        <taxon>Bacteria</taxon>
        <taxon>Bacillati</taxon>
        <taxon>Actinomycetota</taxon>
        <taxon>Actinomycetes</taxon>
        <taxon>Kitasatosporales</taxon>
        <taxon>Streptomycetaceae</taxon>
        <taxon>Streptomyces</taxon>
    </lineage>
</organism>
<dbReference type="SMART" id="SM00387">
    <property type="entry name" value="HATPase_c"/>
    <property type="match status" value="1"/>
</dbReference>
<feature type="domain" description="Histidine kinase" evidence="11">
    <location>
        <begin position="319"/>
        <end position="404"/>
    </location>
</feature>
<comment type="catalytic activity">
    <reaction evidence="1">
        <text>ATP + protein L-histidine = ADP + protein N-phospho-L-histidine.</text>
        <dbReference type="EC" id="2.7.13.3"/>
    </reaction>
</comment>
<evidence type="ECO:0000256" key="1">
    <source>
        <dbReference type="ARBA" id="ARBA00000085"/>
    </source>
</evidence>
<feature type="region of interest" description="Disordered" evidence="9">
    <location>
        <begin position="385"/>
        <end position="412"/>
    </location>
</feature>
<dbReference type="PANTHER" id="PTHR24421:SF10">
    <property type="entry name" value="NITRATE_NITRITE SENSOR PROTEIN NARQ"/>
    <property type="match status" value="1"/>
</dbReference>
<evidence type="ECO:0000256" key="2">
    <source>
        <dbReference type="ARBA" id="ARBA00012438"/>
    </source>
</evidence>
<keyword evidence="10" id="KW-0812">Transmembrane</keyword>
<dbReference type="Pfam" id="PF02518">
    <property type="entry name" value="HATPase_c"/>
    <property type="match status" value="1"/>
</dbReference>
<keyword evidence="8" id="KW-0902">Two-component regulatory system</keyword>
<reference evidence="12 13" key="1">
    <citation type="journal article" date="2019" name="Int. J. Syst. Evol. Microbiol.">
        <title>The Global Catalogue of Microorganisms (GCM) 10K type strain sequencing project: providing services to taxonomists for standard genome sequencing and annotation.</title>
        <authorList>
            <consortium name="The Broad Institute Genomics Platform"/>
            <consortium name="The Broad Institute Genome Sequencing Center for Infectious Disease"/>
            <person name="Wu L."/>
            <person name="Ma J."/>
        </authorList>
    </citation>
    <scope>NUCLEOTIDE SEQUENCE [LARGE SCALE GENOMIC DNA]</scope>
    <source>
        <strain evidence="12 13">JCM 15481</strain>
    </source>
</reference>
<dbReference type="PROSITE" id="PS50109">
    <property type="entry name" value="HIS_KIN"/>
    <property type="match status" value="1"/>
</dbReference>
<evidence type="ECO:0000256" key="8">
    <source>
        <dbReference type="ARBA" id="ARBA00023012"/>
    </source>
</evidence>
<dbReference type="Pfam" id="PF07730">
    <property type="entry name" value="HisKA_3"/>
    <property type="match status" value="1"/>
</dbReference>
<keyword evidence="10" id="KW-1133">Transmembrane helix</keyword>
<sequence>MQDMTAAAQTEANSERAVFRYLTTAIEGGRESARNSRVCPKDAGFAAAVALASVGTMLLAPDGRHGFDALAWVLGTVGSAALVGSHRFPRTVLAVTALAMVAYQLRGYPDGSPVLPMLVAVYRCIRSGHRAFFVVTALATLAVGLGSLPLLSLGDEALRAALEKRLLSFGWVVACAMGAAMRIQHEAMLAQAEERAAENAQRSADEERLRIARELHDTLTHSISVIKVQAGVAVHLAKKRGQEPTSALLAIQEASGDAARELRSTLHVLRNADGGPEAVGLERLPELVERARGSGVPATVAVAGERVPLPAEVDRAAYRIVQESLTNVARHAGPAAVDVHVSYTADKVVVQVDDDGGGDPGAPPQPGIGLTGMRERVTALGGALHAAPRPEGGFRVRAELPLRQPGGAEAAP</sequence>
<dbReference type="Gene3D" id="1.20.5.1930">
    <property type="match status" value="1"/>
</dbReference>
<dbReference type="GO" id="GO:0016301">
    <property type="term" value="F:kinase activity"/>
    <property type="evidence" value="ECO:0007669"/>
    <property type="project" value="UniProtKB-KW"/>
</dbReference>
<evidence type="ECO:0000256" key="6">
    <source>
        <dbReference type="ARBA" id="ARBA00022777"/>
    </source>
</evidence>
<feature type="transmembrane region" description="Helical" evidence="10">
    <location>
        <begin position="43"/>
        <end position="60"/>
    </location>
</feature>
<dbReference type="Proteomes" id="UP001500443">
    <property type="component" value="Unassembled WGS sequence"/>
</dbReference>
<keyword evidence="4" id="KW-0808">Transferase</keyword>
<dbReference type="PANTHER" id="PTHR24421">
    <property type="entry name" value="NITRATE/NITRITE SENSOR PROTEIN NARX-RELATED"/>
    <property type="match status" value="1"/>
</dbReference>
<keyword evidence="7" id="KW-0067">ATP-binding</keyword>